<dbReference type="GO" id="GO:0005829">
    <property type="term" value="C:cytosol"/>
    <property type="evidence" value="ECO:0007669"/>
    <property type="project" value="TreeGrafter"/>
</dbReference>
<evidence type="ECO:0000259" key="2">
    <source>
        <dbReference type="SMART" id="SM01292"/>
    </source>
</evidence>
<name>A0A1Q3A531_ZYGRO</name>
<dbReference type="Pfam" id="PF11882">
    <property type="entry name" value="DUF3402"/>
    <property type="match status" value="2"/>
</dbReference>
<accession>A0A1Q3A531</accession>
<dbReference type="SMART" id="SM01293">
    <property type="entry name" value="DUF3402"/>
    <property type="match status" value="1"/>
</dbReference>
<feature type="domain" description="Far11/STRP N-terminal" evidence="2">
    <location>
        <begin position="227"/>
        <end position="496"/>
    </location>
</feature>
<dbReference type="InterPro" id="IPR021819">
    <property type="entry name" value="Far11/STRP_C"/>
</dbReference>
<dbReference type="Proteomes" id="UP000187013">
    <property type="component" value="Unassembled WGS sequence"/>
</dbReference>
<evidence type="ECO:0000256" key="1">
    <source>
        <dbReference type="SAM" id="MobiDB-lite"/>
    </source>
</evidence>
<dbReference type="SMART" id="SM01292">
    <property type="entry name" value="N1221"/>
    <property type="match status" value="1"/>
</dbReference>
<evidence type="ECO:0000313" key="5">
    <source>
        <dbReference type="Proteomes" id="UP000187013"/>
    </source>
</evidence>
<feature type="compositionally biased region" description="Basic and acidic residues" evidence="1">
    <location>
        <begin position="85"/>
        <end position="104"/>
    </location>
</feature>
<dbReference type="InterPro" id="IPR040185">
    <property type="entry name" value="Far11/STRP"/>
</dbReference>
<dbReference type="InterPro" id="IPR012486">
    <property type="entry name" value="Far11/STRP_N"/>
</dbReference>
<feature type="compositionally biased region" description="Acidic residues" evidence="1">
    <location>
        <begin position="121"/>
        <end position="137"/>
    </location>
</feature>
<evidence type="ECO:0000313" key="4">
    <source>
        <dbReference type="EMBL" id="GAV50834.1"/>
    </source>
</evidence>
<evidence type="ECO:0000259" key="3">
    <source>
        <dbReference type="SMART" id="SM01293"/>
    </source>
</evidence>
<proteinExistence type="predicted"/>
<feature type="domain" description="Far11/STRP C-terminal" evidence="3">
    <location>
        <begin position="590"/>
        <end position="954"/>
    </location>
</feature>
<dbReference type="PANTHER" id="PTHR13239:SF4">
    <property type="entry name" value="AT25231P"/>
    <property type="match status" value="1"/>
</dbReference>
<gene>
    <name evidence="4" type="ORF">ZYGR_0AD00170</name>
</gene>
<sequence length="957" mass="110809">MNGNGRPDLPIRSVSLDNLRPKSSLRKRLKFIDDTPTRMSSSASGSPERSRESGNELLLDLNNILRAKLTIDDPRNRNNGSNSGSDHRTSHNNKDEEFKKKLGLESDVITRVYGNGNEGTNECEENDEEADDNDDVPEVNSRATKEHRLSDEQDSDEMGDEEDEEEDEFANVDEIDGPISGKQKDNKSEAKGLDIDYNMPIDEEYKKSLDERAAEFDKVSRFQPISQPRIEWSLQDFCSLQDELAEWFCTSDFSQLAQTKSQFDKKVDEPQRFLKDDDYALKIMDQLCQDTNKNLLALTYISMGTFALVTSLDEQLQNIRRNNLMLCSHLNSIVDVFKKVAIACRDNVTNLKRETTLFFYSCTILFFMTNVCIEQRDNDSNTVKNAIEILHDAQLLPFLTHYIEHWRWNSRLSMRIRNVINLLFRLLVLQFGDKTVWKRSKAFLYNMHNLKQPHRSEKGQILTISPLHYQAFREDITARFPDHRTPLAGLPPEVDNSNSLSQFLEIPRSKAKNPVNLTLATPQQHIATPAPSPPGSPNLLQMDAIRHRKSFQTNMAYPCLYPSDDEEGEDELSKKMSLDDYDRRTEVIVPYSIQEATNILSNSVHIKLSVQQLWYERDLFISTERGWKVDQGEDKYNYSSMENTSQEESIDIMKRVDSFYDECFSSLNSLVFVLLQTVESNLSNVDFRNSDIPADTKIDPLIPRLEITRAKELAMKSSFGILYLLLRWFKLNHVLKQEHLCVLLHDSRYIQVCCSLLSKYSENYPDKAFNRMLSSPGSIWRECSNYNSTYQQSLLDQQDTEKTQNYDTVTLSSLAYMLKVLRRIVGNKTERLKELPLNIGLLFKRYYRIFNIDIYHPILRIIKELTPFKNKRWKAEHMELISGVFLYEELELIDNWVTGKDVSGELGDACGQEIAMRALLQFYNFLHYEKSMEDLGYSQRSTTNLSLLNKESEYLGM</sequence>
<reference evidence="4 5" key="1">
    <citation type="submission" date="2016-08" db="EMBL/GenBank/DDBJ databases">
        <title>Draft genome sequence of allopolyploid Zygosaccharomyces rouxii.</title>
        <authorList>
            <person name="Watanabe J."/>
            <person name="Uehara K."/>
            <person name="Mogi Y."/>
            <person name="Tsukioka Y."/>
        </authorList>
    </citation>
    <scope>NUCLEOTIDE SEQUENCE [LARGE SCALE GENOMIC DNA]</scope>
    <source>
        <strain evidence="4 5">NBRC 110957</strain>
    </source>
</reference>
<evidence type="ECO:0008006" key="6">
    <source>
        <dbReference type="Google" id="ProtNLM"/>
    </source>
</evidence>
<dbReference type="EMBL" id="BDGX01000030">
    <property type="protein sequence ID" value="GAV50834.1"/>
    <property type="molecule type" value="Genomic_DNA"/>
</dbReference>
<feature type="region of interest" description="Disordered" evidence="1">
    <location>
        <begin position="1"/>
        <end position="54"/>
    </location>
</feature>
<organism evidence="4 5">
    <name type="scientific">Zygosaccharomyces rouxii</name>
    <dbReference type="NCBI Taxonomy" id="4956"/>
    <lineage>
        <taxon>Eukaryota</taxon>
        <taxon>Fungi</taxon>
        <taxon>Dikarya</taxon>
        <taxon>Ascomycota</taxon>
        <taxon>Saccharomycotina</taxon>
        <taxon>Saccharomycetes</taxon>
        <taxon>Saccharomycetales</taxon>
        <taxon>Saccharomycetaceae</taxon>
        <taxon>Zygosaccharomyces</taxon>
    </lineage>
</organism>
<dbReference type="GO" id="GO:0007010">
    <property type="term" value="P:cytoskeleton organization"/>
    <property type="evidence" value="ECO:0007669"/>
    <property type="project" value="TreeGrafter"/>
</dbReference>
<dbReference type="PANTHER" id="PTHR13239">
    <property type="entry name" value="PROTEIN REQUIRED FOR HYPHAL ANASTOMOSIS HAM-2"/>
    <property type="match status" value="1"/>
</dbReference>
<dbReference type="AlphaFoldDB" id="A0A1Q3A531"/>
<feature type="region of interest" description="Disordered" evidence="1">
    <location>
        <begin position="70"/>
        <end position="188"/>
    </location>
</feature>
<protein>
    <recommendedName>
        <fullName evidence="6">Factor arrest protein 11</fullName>
    </recommendedName>
</protein>
<dbReference type="OrthoDB" id="18234at2759"/>
<comment type="caution">
    <text evidence="4">The sequence shown here is derived from an EMBL/GenBank/DDBJ whole genome shotgun (WGS) entry which is preliminary data.</text>
</comment>
<feature type="compositionally biased region" description="Acidic residues" evidence="1">
    <location>
        <begin position="152"/>
        <end position="176"/>
    </location>
</feature>
<dbReference type="eggNOG" id="KOG3680">
    <property type="taxonomic scope" value="Eukaryota"/>
</dbReference>
<dbReference type="Pfam" id="PF07923">
    <property type="entry name" value="N1221"/>
    <property type="match status" value="1"/>
</dbReference>